<dbReference type="AlphaFoldDB" id="A0A183GUC3"/>
<dbReference type="GO" id="GO:0005763">
    <property type="term" value="C:mitochondrial small ribosomal subunit"/>
    <property type="evidence" value="ECO:0007669"/>
    <property type="project" value="TreeGrafter"/>
</dbReference>
<proteinExistence type="predicted"/>
<dbReference type="OrthoDB" id="283424at2759"/>
<accession>A0A3P8DYD9</accession>
<keyword evidence="3" id="KW-1185">Reference proteome</keyword>
<dbReference type="InterPro" id="IPR019349">
    <property type="entry name" value="Ribosomal_mS35_mit"/>
</dbReference>
<gene>
    <name evidence="2" type="ORF">HPBE_LOCUS26292</name>
</gene>
<sequence length="285" mass="33116">MLGSVSKPFFRGNLELVKIPNFLHLTPAAIEKHCEAIKQFCTEFPRELVEDESLADSEFPLRISYNTYVHQGVNIRDNRSRVITMQVKLSALSLSPRAREKFIRLATNRYDEKTDMVTVITDRCHTRKQNLDYAFYLLTAIFHEANKVEPWEVLKERADSLKVEFEGSETQKKLISMLKHVVSHDKFGLPRTATMRRQIWCHTRKQNLDYAFYLLTAIFHEANKVEPWEVLKERADSLKVEFEGSETQKKLISMLKHVVSHDKLVSSLLVHGLISSIFPAFYAMN</sequence>
<evidence type="ECO:0000313" key="3">
    <source>
        <dbReference type="Proteomes" id="UP000050761"/>
    </source>
</evidence>
<dbReference type="EMBL" id="UZAH01039644">
    <property type="protein sequence ID" value="VDP56812.1"/>
    <property type="molecule type" value="Genomic_DNA"/>
</dbReference>
<dbReference type="Pfam" id="PF10213">
    <property type="entry name" value="MRP-S28"/>
    <property type="match status" value="1"/>
</dbReference>
<dbReference type="PANTHER" id="PTHR13490:SF0">
    <property type="entry name" value="SMALL RIBOSOMAL SUBUNIT PROTEIN MS35"/>
    <property type="match status" value="1"/>
</dbReference>
<dbReference type="PANTHER" id="PTHR13490">
    <property type="entry name" value="MITOCHONDRIAL 28S RIBOSOMAL PROTEIN S28"/>
    <property type="match status" value="1"/>
</dbReference>
<evidence type="ECO:0000313" key="2">
    <source>
        <dbReference type="EMBL" id="VDP56812.1"/>
    </source>
</evidence>
<dbReference type="Proteomes" id="UP000050761">
    <property type="component" value="Unassembled WGS sequence"/>
</dbReference>
<evidence type="ECO:0000259" key="1">
    <source>
        <dbReference type="Pfam" id="PF10213"/>
    </source>
</evidence>
<dbReference type="GO" id="GO:0003735">
    <property type="term" value="F:structural constituent of ribosome"/>
    <property type="evidence" value="ECO:0007669"/>
    <property type="project" value="InterPro"/>
</dbReference>
<name>A0A183GUC3_HELPZ</name>
<evidence type="ECO:0000313" key="4">
    <source>
        <dbReference type="WBParaSite" id="HPBE_0002629301-mRNA-1"/>
    </source>
</evidence>
<organism evidence="3 4">
    <name type="scientific">Heligmosomoides polygyrus</name>
    <name type="common">Parasitic roundworm</name>
    <dbReference type="NCBI Taxonomy" id="6339"/>
    <lineage>
        <taxon>Eukaryota</taxon>
        <taxon>Metazoa</taxon>
        <taxon>Ecdysozoa</taxon>
        <taxon>Nematoda</taxon>
        <taxon>Chromadorea</taxon>
        <taxon>Rhabditida</taxon>
        <taxon>Rhabditina</taxon>
        <taxon>Rhabditomorpha</taxon>
        <taxon>Strongyloidea</taxon>
        <taxon>Heligmosomidae</taxon>
        <taxon>Heligmosomoides</taxon>
    </lineage>
</organism>
<accession>A0A183GUC3</accession>
<dbReference type="WBParaSite" id="HPBE_0002629301-mRNA-1">
    <property type="protein sequence ID" value="HPBE_0002629301-mRNA-1"/>
    <property type="gene ID" value="HPBE_0002629301"/>
</dbReference>
<dbReference type="GO" id="GO:0032543">
    <property type="term" value="P:mitochondrial translation"/>
    <property type="evidence" value="ECO:0007669"/>
    <property type="project" value="InterPro"/>
</dbReference>
<dbReference type="InterPro" id="IPR039848">
    <property type="entry name" value="Ribosomal_mS35_mt"/>
</dbReference>
<feature type="domain" description="Small ribosomal subunit protein mS35 mitochondrial conserved" evidence="1">
    <location>
        <begin position="57"/>
        <end position="148"/>
    </location>
</feature>
<protein>
    <submittedName>
        <fullName evidence="4">MRP-S28 domain-containing protein</fullName>
    </submittedName>
</protein>
<reference evidence="4" key="2">
    <citation type="submission" date="2019-09" db="UniProtKB">
        <authorList>
            <consortium name="WormBaseParasite"/>
        </authorList>
    </citation>
    <scope>IDENTIFICATION</scope>
</reference>
<reference evidence="2 3" key="1">
    <citation type="submission" date="2018-11" db="EMBL/GenBank/DDBJ databases">
        <authorList>
            <consortium name="Pathogen Informatics"/>
        </authorList>
    </citation>
    <scope>NUCLEOTIDE SEQUENCE [LARGE SCALE GENOMIC DNA]</scope>
</reference>